<protein>
    <submittedName>
        <fullName evidence="4">Uncharacterized protein</fullName>
    </submittedName>
</protein>
<feature type="compositionally biased region" description="Basic and acidic residues" evidence="1">
    <location>
        <begin position="1"/>
        <end position="18"/>
    </location>
</feature>
<dbReference type="PANTHER" id="PTHR33836:SF1">
    <property type="entry name" value="LOW-TEMPERATURE-INDUCED 65 KDA PROTEIN-RELATED"/>
    <property type="match status" value="1"/>
</dbReference>
<evidence type="ECO:0000313" key="5">
    <source>
        <dbReference type="Proteomes" id="UP001642360"/>
    </source>
</evidence>
<dbReference type="InterPro" id="IPR057058">
    <property type="entry name" value="LTI65_LTI78_NYQTKV"/>
</dbReference>
<feature type="compositionally biased region" description="Basic and acidic residues" evidence="1">
    <location>
        <begin position="109"/>
        <end position="122"/>
    </location>
</feature>
<proteinExistence type="predicted"/>
<feature type="compositionally biased region" description="Basic and acidic residues" evidence="1">
    <location>
        <begin position="31"/>
        <end position="56"/>
    </location>
</feature>
<feature type="compositionally biased region" description="Gly residues" evidence="1">
    <location>
        <begin position="87"/>
        <end position="96"/>
    </location>
</feature>
<accession>A0ABC8TJT6</accession>
<dbReference type="Pfam" id="PF23402">
    <property type="entry name" value="LTI65_LTI78_NYQTKV"/>
    <property type="match status" value="1"/>
</dbReference>
<evidence type="ECO:0000259" key="2">
    <source>
        <dbReference type="Pfam" id="PF23402"/>
    </source>
</evidence>
<evidence type="ECO:0000256" key="1">
    <source>
        <dbReference type="SAM" id="MobiDB-lite"/>
    </source>
</evidence>
<feature type="compositionally biased region" description="Basic and acidic residues" evidence="1">
    <location>
        <begin position="193"/>
        <end position="205"/>
    </location>
</feature>
<dbReference type="AlphaFoldDB" id="A0ABC8TJT6"/>
<organism evidence="4 5">
    <name type="scientific">Ilex paraguariensis</name>
    <name type="common">yerba mate</name>
    <dbReference type="NCBI Taxonomy" id="185542"/>
    <lineage>
        <taxon>Eukaryota</taxon>
        <taxon>Viridiplantae</taxon>
        <taxon>Streptophyta</taxon>
        <taxon>Embryophyta</taxon>
        <taxon>Tracheophyta</taxon>
        <taxon>Spermatophyta</taxon>
        <taxon>Magnoliopsida</taxon>
        <taxon>eudicotyledons</taxon>
        <taxon>Gunneridae</taxon>
        <taxon>Pentapetalae</taxon>
        <taxon>asterids</taxon>
        <taxon>campanulids</taxon>
        <taxon>Aquifoliales</taxon>
        <taxon>Aquifoliaceae</taxon>
        <taxon>Ilex</taxon>
    </lineage>
</organism>
<feature type="compositionally biased region" description="Acidic residues" evidence="1">
    <location>
        <begin position="66"/>
        <end position="76"/>
    </location>
</feature>
<feature type="domain" description="LTI65/LTI78 NYQTKV repeat" evidence="2">
    <location>
        <begin position="139"/>
        <end position="177"/>
    </location>
</feature>
<feature type="domain" description="LTI65/LTI78 N-terminal" evidence="3">
    <location>
        <begin position="33"/>
        <end position="82"/>
    </location>
</feature>
<dbReference type="Proteomes" id="UP001642360">
    <property type="component" value="Unassembled WGS sequence"/>
</dbReference>
<keyword evidence="5" id="KW-1185">Reference proteome</keyword>
<dbReference type="PANTHER" id="PTHR33836">
    <property type="entry name" value="LOW-TEMPERATURE-INDUCED 65 KDA PROTEIN-RELATED"/>
    <property type="match status" value="1"/>
</dbReference>
<evidence type="ECO:0000313" key="4">
    <source>
        <dbReference type="EMBL" id="CAK9169488.1"/>
    </source>
</evidence>
<sequence length="205" mass="22581">MESELQRPHGHNYDEDPHNAGSYSVIDQGGDEQHQEKKSVLEKVKAKAKKIKDTLAKHGHGHDHEHDEEEEDEEMVEGPKAHAFGSVAGGKSGVPGQGVVNLEKPTGTVEDRHDSKMVDARPRGNLVHSQGDQYMGQPRVNIGRETGMEEDPHASKDRNDTSFPPNYQTKVADPTNARNATGNAGKEMLLTRLGREEDLRNPAND</sequence>
<dbReference type="InterPro" id="IPR056605">
    <property type="entry name" value="LTI65_LTI78_N"/>
</dbReference>
<gene>
    <name evidence="4" type="ORF">ILEXP_LOCUS38933</name>
</gene>
<evidence type="ECO:0000259" key="3">
    <source>
        <dbReference type="Pfam" id="PF23403"/>
    </source>
</evidence>
<dbReference type="Pfam" id="PF23403">
    <property type="entry name" value="LTI65_LTI78_N"/>
    <property type="match status" value="1"/>
</dbReference>
<dbReference type="EMBL" id="CAUOFW020005292">
    <property type="protein sequence ID" value="CAK9169488.1"/>
    <property type="molecule type" value="Genomic_DNA"/>
</dbReference>
<reference evidence="4 5" key="1">
    <citation type="submission" date="2024-02" db="EMBL/GenBank/DDBJ databases">
        <authorList>
            <person name="Vignale AGUSTIN F."/>
            <person name="Sosa J E."/>
            <person name="Modenutti C."/>
        </authorList>
    </citation>
    <scope>NUCLEOTIDE SEQUENCE [LARGE SCALE GENOMIC DNA]</scope>
</reference>
<feature type="compositionally biased region" description="Basic and acidic residues" evidence="1">
    <location>
        <begin position="146"/>
        <end position="160"/>
    </location>
</feature>
<comment type="caution">
    <text evidence="4">The sequence shown here is derived from an EMBL/GenBank/DDBJ whole genome shotgun (WGS) entry which is preliminary data.</text>
</comment>
<feature type="region of interest" description="Disordered" evidence="1">
    <location>
        <begin position="1"/>
        <end position="205"/>
    </location>
</feature>
<dbReference type="InterPro" id="IPR037491">
    <property type="entry name" value="LTI78/LTI65"/>
</dbReference>
<name>A0ABC8TJT6_9AQUA</name>